<organism evidence="1 2">
    <name type="scientific">Luteimonas lutimaris</name>
    <dbReference type="NCBI Taxonomy" id="698645"/>
    <lineage>
        <taxon>Bacteria</taxon>
        <taxon>Pseudomonadati</taxon>
        <taxon>Pseudomonadota</taxon>
        <taxon>Gammaproteobacteria</taxon>
        <taxon>Lysobacterales</taxon>
        <taxon>Lysobacteraceae</taxon>
        <taxon>Luteimonas</taxon>
    </lineage>
</organism>
<reference evidence="2" key="1">
    <citation type="journal article" date="2019" name="Int. J. Syst. Evol. Microbiol.">
        <title>The Global Catalogue of Microorganisms (GCM) 10K type strain sequencing project: providing services to taxonomists for standard genome sequencing and annotation.</title>
        <authorList>
            <consortium name="The Broad Institute Genomics Platform"/>
            <consortium name="The Broad Institute Genome Sequencing Center for Infectious Disease"/>
            <person name="Wu L."/>
            <person name="Ma J."/>
        </authorList>
    </citation>
    <scope>NUCLEOTIDE SEQUENCE [LARGE SCALE GENOMIC DNA]</scope>
    <source>
        <strain evidence="2">JCM 16916</strain>
    </source>
</reference>
<evidence type="ECO:0000313" key="1">
    <source>
        <dbReference type="EMBL" id="GAA3929756.1"/>
    </source>
</evidence>
<comment type="caution">
    <text evidence="1">The sequence shown here is derived from an EMBL/GenBank/DDBJ whole genome shotgun (WGS) entry which is preliminary data.</text>
</comment>
<protein>
    <submittedName>
        <fullName evidence="1">Uncharacterized protein</fullName>
    </submittedName>
</protein>
<gene>
    <name evidence="1" type="ORF">GCM10022229_24310</name>
</gene>
<accession>A0ABP7MT70</accession>
<keyword evidence="2" id="KW-1185">Reference proteome</keyword>
<proteinExistence type="predicted"/>
<dbReference type="EMBL" id="BAAAZU010000024">
    <property type="protein sequence ID" value="GAA3929756.1"/>
    <property type="molecule type" value="Genomic_DNA"/>
</dbReference>
<sequence length="101" mass="10601">MQATLTIGILIGGILAGAVSPVIPRGETYPEARAALVRAGWIPAPSGADSRAWDKFGELVCGEGYQAVCSAEFRRNEDFLCIIFDGTEDPPTVLSIGSGEC</sequence>
<evidence type="ECO:0000313" key="2">
    <source>
        <dbReference type="Proteomes" id="UP001501727"/>
    </source>
</evidence>
<dbReference type="Proteomes" id="UP001501727">
    <property type="component" value="Unassembled WGS sequence"/>
</dbReference>
<name>A0ABP7MT70_9GAMM</name>